<reference evidence="1" key="2">
    <citation type="journal article" date="2015" name="Data Brief">
        <title>Shoot transcriptome of the giant reed, Arundo donax.</title>
        <authorList>
            <person name="Barrero R.A."/>
            <person name="Guerrero F.D."/>
            <person name="Moolhuijzen P."/>
            <person name="Goolsby J.A."/>
            <person name="Tidwell J."/>
            <person name="Bellgard S.E."/>
            <person name="Bellgard M.I."/>
        </authorList>
    </citation>
    <scope>NUCLEOTIDE SEQUENCE</scope>
    <source>
        <tissue evidence="1">Shoot tissue taken approximately 20 cm above the soil surface</tissue>
    </source>
</reference>
<reference evidence="1" key="1">
    <citation type="submission" date="2014-09" db="EMBL/GenBank/DDBJ databases">
        <authorList>
            <person name="Magalhaes I.L.F."/>
            <person name="Oliveira U."/>
            <person name="Santos F.R."/>
            <person name="Vidigal T.H.D.A."/>
            <person name="Brescovit A.D."/>
            <person name="Santos A.J."/>
        </authorList>
    </citation>
    <scope>NUCLEOTIDE SEQUENCE</scope>
    <source>
        <tissue evidence="1">Shoot tissue taken approximately 20 cm above the soil surface</tissue>
    </source>
</reference>
<organism evidence="1">
    <name type="scientific">Arundo donax</name>
    <name type="common">Giant reed</name>
    <name type="synonym">Donax arundinaceus</name>
    <dbReference type="NCBI Taxonomy" id="35708"/>
    <lineage>
        <taxon>Eukaryota</taxon>
        <taxon>Viridiplantae</taxon>
        <taxon>Streptophyta</taxon>
        <taxon>Embryophyta</taxon>
        <taxon>Tracheophyta</taxon>
        <taxon>Spermatophyta</taxon>
        <taxon>Magnoliopsida</taxon>
        <taxon>Liliopsida</taxon>
        <taxon>Poales</taxon>
        <taxon>Poaceae</taxon>
        <taxon>PACMAD clade</taxon>
        <taxon>Arundinoideae</taxon>
        <taxon>Arundineae</taxon>
        <taxon>Arundo</taxon>
    </lineage>
</organism>
<sequence>MSFWAMKTQKIVRPFACFCALDATLSLPSGEIQHIRLTED</sequence>
<protein>
    <submittedName>
        <fullName evidence="1">Uncharacterized protein</fullName>
    </submittedName>
</protein>
<dbReference type="AlphaFoldDB" id="A0A0A8YNJ8"/>
<evidence type="ECO:0000313" key="1">
    <source>
        <dbReference type="EMBL" id="JAD27328.1"/>
    </source>
</evidence>
<dbReference type="EMBL" id="GBRH01270567">
    <property type="protein sequence ID" value="JAD27328.1"/>
    <property type="molecule type" value="Transcribed_RNA"/>
</dbReference>
<accession>A0A0A8YNJ8</accession>
<proteinExistence type="predicted"/>
<name>A0A0A8YNJ8_ARUDO</name>